<keyword evidence="2 9" id="KW-0963">Cytoplasm</keyword>
<keyword evidence="5 9" id="KW-0378">Hydrolase</keyword>
<comment type="subunit">
    <text evidence="9">The 20S proteasome core is composed of 14 alpha and 14 beta subunits that assemble into four stacked heptameric rings, resulting in a barrel-shaped structure. The two inner rings, each composed of seven catalytic beta subunits, are sandwiched by two outer rings, each composed of seven alpha subunits. The catalytic chamber with the active sites is on the inside of the barrel. Has a gated structure, the ends of the cylinder being occluded by the N-termini of the alpha-subunits. Is capped at one or both ends by the proteasome regulatory ATPase, PAN.</text>
</comment>
<dbReference type="Gene3D" id="3.60.20.10">
    <property type="entry name" value="Glutamine Phosphoribosylpyrophosphate, subunit 1, domain 1"/>
    <property type="match status" value="1"/>
</dbReference>
<accession>A0A0F7PA08</accession>
<dbReference type="EMBL" id="CP008874">
    <property type="protein sequence ID" value="AKH97025.1"/>
    <property type="molecule type" value="Genomic_DNA"/>
</dbReference>
<keyword evidence="14" id="KW-1185">Reference proteome</keyword>
<evidence type="ECO:0000313" key="12">
    <source>
        <dbReference type="EMBL" id="ALG81426.1"/>
    </source>
</evidence>
<dbReference type="InterPro" id="IPR023333">
    <property type="entry name" value="Proteasome_suB-type"/>
</dbReference>
<feature type="chain" id="PRO_5034510226" description="Proteasome subunit beta" evidence="9">
    <location>
        <begin position="31"/>
        <end position="225"/>
    </location>
</feature>
<dbReference type="GeneID" id="26009888"/>
<evidence type="ECO:0000256" key="6">
    <source>
        <dbReference type="ARBA" id="ARBA00022813"/>
    </source>
</evidence>
<sequence>MTPESPYEPELGSIPEERATMDDDMTAKTGTTSIGIAVEDGVVIATDRRASLGGRVVSNKQVMKVEQIHPTAAVTLVGSVGGAQSFVRSVRAEANLYETRRGEPMSIDALATLASNFARGGPFFRINPVLGGVDEDGSHVYSIDPLGGLSESDYVVTGSGMQFALGVLEQEYDADLSLDEAIAVGTRAVQSASERDTASGNGVTIAEVTAEGVDIHEHEDVDELL</sequence>
<evidence type="ECO:0000256" key="4">
    <source>
        <dbReference type="ARBA" id="ARBA00022698"/>
    </source>
</evidence>
<dbReference type="KEGG" id="hsf:HLASA_0523"/>
<dbReference type="Proteomes" id="UP000060390">
    <property type="component" value="Chromosome"/>
</dbReference>
<comment type="function">
    <text evidence="9">Component of the proteasome core, a large protease complex with broad specificity involved in protein degradation.</text>
</comment>
<dbReference type="RefSeq" id="WP_050047835.1">
    <property type="nucleotide sequence ID" value="NZ_CP008874.1"/>
</dbReference>
<dbReference type="EC" id="3.4.25.1" evidence="9"/>
<dbReference type="PANTHER" id="PTHR32194">
    <property type="entry name" value="METALLOPROTEASE TLDD"/>
    <property type="match status" value="1"/>
</dbReference>
<feature type="propeptide" id="PRO_5034510225" description="Removed in mature form; by autocatalysis" evidence="9">
    <location>
        <begin position="1"/>
        <end position="30"/>
    </location>
</feature>
<name>A0A0F7PA08_9EURY</name>
<keyword evidence="6 9" id="KW-0068">Autocatalytic cleavage</keyword>
<evidence type="ECO:0000256" key="5">
    <source>
        <dbReference type="ARBA" id="ARBA00022801"/>
    </source>
</evidence>
<dbReference type="SUPFAM" id="SSF56235">
    <property type="entry name" value="N-terminal nucleophile aminohydrolases (Ntn hydrolases)"/>
    <property type="match status" value="1"/>
</dbReference>
<dbReference type="PRINTS" id="PR00141">
    <property type="entry name" value="PROTEASOME"/>
</dbReference>
<dbReference type="OrthoDB" id="6330at2157"/>
<dbReference type="STRING" id="1604004.HLASA_0523"/>
<dbReference type="InterPro" id="IPR019983">
    <property type="entry name" value="Pept_T1A_Psome_bsu_arc"/>
</dbReference>
<evidence type="ECO:0000256" key="7">
    <source>
        <dbReference type="ARBA" id="ARBA00022942"/>
    </source>
</evidence>
<dbReference type="KEGG" id="hsu:HLASF_0526"/>
<evidence type="ECO:0000256" key="1">
    <source>
        <dbReference type="ARBA" id="ARBA00001198"/>
    </source>
</evidence>
<comment type="similarity">
    <text evidence="9">Belongs to the peptidase T1B family.</text>
</comment>
<keyword evidence="8 9" id="KW-0865">Zymogen</keyword>
<dbReference type="GO" id="GO:0019774">
    <property type="term" value="C:proteasome core complex, beta-subunit complex"/>
    <property type="evidence" value="ECO:0007669"/>
    <property type="project" value="UniProtKB-UniRule"/>
</dbReference>
<dbReference type="PATRIC" id="fig|1604004.4.peg.551"/>
<comment type="subcellular location">
    <subcellularLocation>
        <location evidence="9">Cytoplasm</location>
    </subcellularLocation>
</comment>
<keyword evidence="7 9" id="KW-0647">Proteasome</keyword>
<dbReference type="GO" id="GO:0004298">
    <property type="term" value="F:threonine-type endopeptidase activity"/>
    <property type="evidence" value="ECO:0007669"/>
    <property type="project" value="UniProtKB-UniRule"/>
</dbReference>
<dbReference type="InterPro" id="IPR029055">
    <property type="entry name" value="Ntn_hydrolases_N"/>
</dbReference>
<dbReference type="EMBL" id="CP011564">
    <property type="protein sequence ID" value="ALG81426.1"/>
    <property type="molecule type" value="Genomic_DNA"/>
</dbReference>
<dbReference type="Pfam" id="PF00227">
    <property type="entry name" value="Proteasome"/>
    <property type="match status" value="1"/>
</dbReference>
<keyword evidence="4 9" id="KW-0888">Threonine protease</keyword>
<evidence type="ECO:0000313" key="13">
    <source>
        <dbReference type="Proteomes" id="UP000060390"/>
    </source>
</evidence>
<evidence type="ECO:0000256" key="9">
    <source>
        <dbReference type="HAMAP-Rule" id="MF_02113"/>
    </source>
</evidence>
<evidence type="ECO:0000313" key="11">
    <source>
        <dbReference type="EMBL" id="AKH97025.1"/>
    </source>
</evidence>
<dbReference type="HOGENOM" id="CLU_035750_7_2_2"/>
<gene>
    <name evidence="11" type="primary">psmB1</name>
    <name evidence="9" type="synonym">psmB</name>
    <name evidence="12" type="ORF">HLASA_0523</name>
    <name evidence="11" type="ORF">HLASF_0526</name>
</gene>
<reference evidence="13" key="2">
    <citation type="submission" date="2015-05" db="EMBL/GenBank/DDBJ databases">
        <title>Complete genome sequence of Halanaeroarchaeum sulfurireducens type strain M27-SA2, a sulfate-reducer haloarchaeon from marine anoxic lake Medee.</title>
        <authorList>
            <person name="Messina E."/>
            <person name="Kublanov I.V."/>
            <person name="Toshchakov S."/>
            <person name="Arcadi E."/>
            <person name="La Spada G."/>
            <person name="La Cono V."/>
            <person name="Yakimov M.M."/>
        </authorList>
    </citation>
    <scope>NUCLEOTIDE SEQUENCE [LARGE SCALE GENOMIC DNA]</scope>
    <source>
        <strain evidence="13">M27-SA2</strain>
    </source>
</reference>
<organism evidence="11 14">
    <name type="scientific">Halanaeroarchaeum sulfurireducens</name>
    <dbReference type="NCBI Taxonomy" id="1604004"/>
    <lineage>
        <taxon>Archaea</taxon>
        <taxon>Methanobacteriati</taxon>
        <taxon>Methanobacteriota</taxon>
        <taxon>Stenosarchaea group</taxon>
        <taxon>Halobacteria</taxon>
        <taxon>Halobacteriales</taxon>
        <taxon>Halobacteriaceae</taxon>
        <taxon>Halanaeroarchaeum</taxon>
    </lineage>
</organism>
<reference evidence="11 14" key="1">
    <citation type="journal article" date="2015" name="ISME J.">
        <title>Elemental sulfur and acetate can support life of a novel strictly anaerobic haloarchaeon.</title>
        <authorList>
            <person name="Sorokin D.Y."/>
            <person name="Kublanov I.V."/>
            <person name="Gavrilov S.N."/>
            <person name="Rojo D."/>
            <person name="Roman P."/>
            <person name="Golyshin P.N."/>
            <person name="Slepak V.Z."/>
            <person name="Smedile F."/>
            <person name="Ferrer M."/>
            <person name="Messina E."/>
            <person name="La Cono V."/>
            <person name="Yakimov M.M."/>
        </authorList>
    </citation>
    <scope>NUCLEOTIDE SEQUENCE [LARGE SCALE GENOMIC DNA]</scope>
    <source>
        <strain evidence="11 14">HSR2</strain>
    </source>
</reference>
<keyword evidence="3 9" id="KW-0645">Protease</keyword>
<evidence type="ECO:0000313" key="14">
    <source>
        <dbReference type="Proteomes" id="UP000069906"/>
    </source>
</evidence>
<feature type="active site" description="Nucleophile" evidence="9 10">
    <location>
        <position position="31"/>
    </location>
</feature>
<evidence type="ECO:0000256" key="2">
    <source>
        <dbReference type="ARBA" id="ARBA00022490"/>
    </source>
</evidence>
<dbReference type="InterPro" id="IPR001353">
    <property type="entry name" value="Proteasome_sua/b"/>
</dbReference>
<evidence type="ECO:0000256" key="8">
    <source>
        <dbReference type="ARBA" id="ARBA00023145"/>
    </source>
</evidence>
<evidence type="ECO:0000256" key="10">
    <source>
        <dbReference type="PIRSR" id="PIRSR600243-1"/>
    </source>
</evidence>
<dbReference type="InterPro" id="IPR000243">
    <property type="entry name" value="Pept_T1A_subB"/>
</dbReference>
<evidence type="ECO:0000256" key="3">
    <source>
        <dbReference type="ARBA" id="ARBA00022670"/>
    </source>
</evidence>
<proteinExistence type="inferred from homology"/>
<dbReference type="Proteomes" id="UP000069906">
    <property type="component" value="Chromosome"/>
</dbReference>
<dbReference type="HAMAP" id="MF_02113_A">
    <property type="entry name" value="Proteasome_B_A"/>
    <property type="match status" value="1"/>
</dbReference>
<comment type="catalytic activity">
    <reaction evidence="1 9">
        <text>Cleavage of peptide bonds with very broad specificity.</text>
        <dbReference type="EC" id="3.4.25.1"/>
    </reaction>
</comment>
<comment type="activity regulation">
    <text evidence="9">The formation of the proteasomal ATPase PAN-20S proteasome complex, via the docking of the C-termini of PAN into the intersubunit pockets in the alpha-rings, triggers opening of the gate for substrate entry. Interconversion between the open-gate and close-gate conformations leads to a dynamic regulation of the 20S proteasome proteolysis activity.</text>
</comment>
<protein>
    <recommendedName>
        <fullName evidence="9">Proteasome subunit beta</fullName>
        <ecNumber evidence="9">3.4.25.1</ecNumber>
    </recommendedName>
    <alternativeName>
        <fullName evidence="9">20S proteasome beta subunit</fullName>
    </alternativeName>
    <alternativeName>
        <fullName evidence="9">Proteasome core protein PsmB</fullName>
    </alternativeName>
</protein>
<dbReference type="PANTHER" id="PTHR32194:SF0">
    <property type="entry name" value="ATP-DEPENDENT PROTEASE SUBUNIT HSLV"/>
    <property type="match status" value="1"/>
</dbReference>
<dbReference type="AlphaFoldDB" id="A0A0F7PA08"/>
<dbReference type="GO" id="GO:0005737">
    <property type="term" value="C:cytoplasm"/>
    <property type="evidence" value="ECO:0007669"/>
    <property type="project" value="UniProtKB-SubCell"/>
</dbReference>
<dbReference type="NCBIfam" id="TIGR03634">
    <property type="entry name" value="arc_protsome_B"/>
    <property type="match status" value="1"/>
</dbReference>
<dbReference type="GO" id="GO:0010498">
    <property type="term" value="P:proteasomal protein catabolic process"/>
    <property type="evidence" value="ECO:0007669"/>
    <property type="project" value="UniProtKB-UniRule"/>
</dbReference>
<reference evidence="12 13" key="3">
    <citation type="journal article" date="2016" name="Stand. Genomic Sci.">
        <title>Complete genome sequence of 'Halanaeroarchaeum sulfurireducens' M27-SA2, a sulfur-reducing and acetate-oxidizing haloarchaeon from the deep-sea hypersaline anoxic lake Medee.</title>
        <authorList>
            <person name="Messina E."/>
            <person name="Sorokin D.Y."/>
            <person name="Kublanov I.V."/>
            <person name="Toshchakov S."/>
            <person name="Lopatina A."/>
            <person name="Arcadi E."/>
            <person name="Smedile F."/>
            <person name="La Spada G."/>
            <person name="La Cono V."/>
            <person name="Yakimov M.M."/>
        </authorList>
    </citation>
    <scope>NUCLEOTIDE SEQUENCE [LARGE SCALE GENOMIC DNA]</scope>
    <source>
        <strain evidence="12 13">M27-SA2</strain>
    </source>
</reference>
<dbReference type="PROSITE" id="PS51476">
    <property type="entry name" value="PROTEASOME_BETA_2"/>
    <property type="match status" value="1"/>
</dbReference>